<evidence type="ECO:0008006" key="5">
    <source>
        <dbReference type="Google" id="ProtNLM"/>
    </source>
</evidence>
<dbReference type="AlphaFoldDB" id="A0A6I4W3Y0"/>
<sequence length="123" mass="13329">MARKTLLAGAALALVLTGTTGVAVADTGPTAKPKTGKNVAKFCARVDRVSKRVDKLTGRISAGPDQRGSVRWLQAREDKARSKNPQRAALIEQRIGLRQNRLAVLKLRRQGLTKAQTWCAAQK</sequence>
<protein>
    <recommendedName>
        <fullName evidence="5">Secreted protein</fullName>
    </recommendedName>
</protein>
<evidence type="ECO:0000256" key="1">
    <source>
        <dbReference type="SAM" id="MobiDB-lite"/>
    </source>
</evidence>
<evidence type="ECO:0000313" key="4">
    <source>
        <dbReference type="Proteomes" id="UP000431901"/>
    </source>
</evidence>
<gene>
    <name evidence="3" type="ORF">GQ466_12600</name>
</gene>
<dbReference type="RefSeq" id="WP_161103042.1">
    <property type="nucleotide sequence ID" value="NZ_JBHLYI010000001.1"/>
</dbReference>
<dbReference type="OrthoDB" id="3696905at2"/>
<reference evidence="3 4" key="1">
    <citation type="submission" date="2019-12" db="EMBL/GenBank/DDBJ databases">
        <title>Nocardia macrotermitis sp. nov. and Nocardia aurantia sp. nov., isolated from the gut of the fungus growing-termite Macrotermes natalensis.</title>
        <authorList>
            <person name="Christine B."/>
            <person name="Rene B."/>
        </authorList>
    </citation>
    <scope>NUCLEOTIDE SEQUENCE [LARGE SCALE GENOMIC DNA]</scope>
    <source>
        <strain evidence="3 4">DSM 102126</strain>
    </source>
</reference>
<evidence type="ECO:0000256" key="2">
    <source>
        <dbReference type="SAM" id="SignalP"/>
    </source>
</evidence>
<accession>A0A6I4W3Y0</accession>
<feature type="chain" id="PRO_5026164284" description="Secreted protein" evidence="2">
    <location>
        <begin position="26"/>
        <end position="123"/>
    </location>
</feature>
<comment type="caution">
    <text evidence="3">The sequence shown here is derived from an EMBL/GenBank/DDBJ whole genome shotgun (WGS) entry which is preliminary data.</text>
</comment>
<name>A0A6I4W3Y0_9ACTN</name>
<evidence type="ECO:0000313" key="3">
    <source>
        <dbReference type="EMBL" id="MXQ64877.1"/>
    </source>
</evidence>
<keyword evidence="4" id="KW-1185">Reference proteome</keyword>
<feature type="signal peptide" evidence="2">
    <location>
        <begin position="1"/>
        <end position="25"/>
    </location>
</feature>
<keyword evidence="2" id="KW-0732">Signal</keyword>
<feature type="region of interest" description="Disordered" evidence="1">
    <location>
        <begin position="67"/>
        <end position="86"/>
    </location>
</feature>
<dbReference type="EMBL" id="WUTW01000002">
    <property type="protein sequence ID" value="MXQ64877.1"/>
    <property type="molecule type" value="Genomic_DNA"/>
</dbReference>
<proteinExistence type="predicted"/>
<organism evidence="3 4">
    <name type="scientific">Actinomadura rayongensis</name>
    <dbReference type="NCBI Taxonomy" id="1429076"/>
    <lineage>
        <taxon>Bacteria</taxon>
        <taxon>Bacillati</taxon>
        <taxon>Actinomycetota</taxon>
        <taxon>Actinomycetes</taxon>
        <taxon>Streptosporangiales</taxon>
        <taxon>Thermomonosporaceae</taxon>
        <taxon>Actinomadura</taxon>
    </lineage>
</organism>
<dbReference type="Proteomes" id="UP000431901">
    <property type="component" value="Unassembled WGS sequence"/>
</dbReference>